<keyword evidence="3" id="KW-0804">Transcription</keyword>
<evidence type="ECO:0000256" key="4">
    <source>
        <dbReference type="PROSITE-ProRule" id="PRU00335"/>
    </source>
</evidence>
<dbReference type="OrthoDB" id="9816431at2"/>
<organism evidence="7 8">
    <name type="scientific">Azospirillum argentinense</name>
    <dbReference type="NCBI Taxonomy" id="2970906"/>
    <lineage>
        <taxon>Bacteria</taxon>
        <taxon>Pseudomonadati</taxon>
        <taxon>Pseudomonadota</taxon>
        <taxon>Alphaproteobacteria</taxon>
        <taxon>Rhodospirillales</taxon>
        <taxon>Azospirillaceae</taxon>
        <taxon>Azospirillum</taxon>
    </lineage>
</organism>
<evidence type="ECO:0000256" key="1">
    <source>
        <dbReference type="ARBA" id="ARBA00023015"/>
    </source>
</evidence>
<dbReference type="InterPro" id="IPR009057">
    <property type="entry name" value="Homeodomain-like_sf"/>
</dbReference>
<feature type="region of interest" description="Disordered" evidence="5">
    <location>
        <begin position="1"/>
        <end position="42"/>
    </location>
</feature>
<dbReference type="Pfam" id="PF00440">
    <property type="entry name" value="TetR_N"/>
    <property type="match status" value="1"/>
</dbReference>
<dbReference type="InterPro" id="IPR036271">
    <property type="entry name" value="Tet_transcr_reg_TetR-rel_C_sf"/>
</dbReference>
<dbReference type="PANTHER" id="PTHR30055">
    <property type="entry name" value="HTH-TYPE TRANSCRIPTIONAL REGULATOR RUTR"/>
    <property type="match status" value="1"/>
</dbReference>
<feature type="DNA-binding region" description="H-T-H motif" evidence="4">
    <location>
        <begin position="76"/>
        <end position="95"/>
    </location>
</feature>
<protein>
    <submittedName>
        <fullName evidence="7">Transcriptional regulator</fullName>
    </submittedName>
</protein>
<dbReference type="EMBL" id="POWG01000007">
    <property type="protein sequence ID" value="PNQ99333.1"/>
    <property type="molecule type" value="Genomic_DNA"/>
</dbReference>
<dbReference type="PROSITE" id="PS01081">
    <property type="entry name" value="HTH_TETR_1"/>
    <property type="match status" value="1"/>
</dbReference>
<evidence type="ECO:0000259" key="6">
    <source>
        <dbReference type="PROSITE" id="PS50977"/>
    </source>
</evidence>
<dbReference type="PRINTS" id="PR00455">
    <property type="entry name" value="HTHTETR"/>
</dbReference>
<dbReference type="Proteomes" id="UP000236268">
    <property type="component" value="Unassembled WGS sequence"/>
</dbReference>
<keyword evidence="2 4" id="KW-0238">DNA-binding</keyword>
<dbReference type="AlphaFoldDB" id="A0A2K1G3H8"/>
<feature type="domain" description="HTH tetR-type" evidence="6">
    <location>
        <begin position="53"/>
        <end position="113"/>
    </location>
</feature>
<sequence length="247" mass="26757">MRNALRQRGLGARSPARTAGTVVEQDARPVSGHPASGHEERMSTLVAPTPEAGSKPAQILEAAGKLFLDHGYGAVSMDAIAKTANVSKATLYAHFGSKDELFRVMVARECKGQAMAAVCEEARALDMADGLRLIARHFVTLILSPQALAGYRVVVGEAHRFPELASAFYEAGPARTMEHISAFMTDLDRRGLLRIPDPQLAAEQFVGLVKSHTHLRFMLCLSERPTEEQLTRIVDGAVSLIIRGYAP</sequence>
<evidence type="ECO:0000256" key="2">
    <source>
        <dbReference type="ARBA" id="ARBA00023125"/>
    </source>
</evidence>
<dbReference type="SUPFAM" id="SSF48498">
    <property type="entry name" value="Tetracyclin repressor-like, C-terminal domain"/>
    <property type="match status" value="1"/>
</dbReference>
<dbReference type="GO" id="GO:0000976">
    <property type="term" value="F:transcription cis-regulatory region binding"/>
    <property type="evidence" value="ECO:0007669"/>
    <property type="project" value="TreeGrafter"/>
</dbReference>
<evidence type="ECO:0000313" key="7">
    <source>
        <dbReference type="EMBL" id="PNQ99333.1"/>
    </source>
</evidence>
<reference evidence="7 8" key="1">
    <citation type="submission" date="2018-01" db="EMBL/GenBank/DDBJ databases">
        <title>Whole genome sequence of Azospirillum brasilense REC3 isolated from strawberry roots.</title>
        <authorList>
            <person name="Fontana C.A."/>
            <person name="Salazar S.M."/>
            <person name="Bassi D."/>
            <person name="Puglisi E."/>
            <person name="Lovaisa N.C."/>
            <person name="Toffoli L.M."/>
            <person name="Pedraza R."/>
            <person name="Cocconcelli P.S."/>
        </authorList>
    </citation>
    <scope>NUCLEOTIDE SEQUENCE [LARGE SCALE GENOMIC DNA]</scope>
    <source>
        <strain evidence="7 8">REC3</strain>
        <plasmid evidence="7">p5unnamed</plasmid>
    </source>
</reference>
<geneLocation type="plasmid" evidence="7">
    <name>p5unnamed</name>
</geneLocation>
<dbReference type="InterPro" id="IPR050109">
    <property type="entry name" value="HTH-type_TetR-like_transc_reg"/>
</dbReference>
<accession>A0A2K1G3H8</accession>
<dbReference type="Gene3D" id="1.10.357.10">
    <property type="entry name" value="Tetracycline Repressor, domain 2"/>
    <property type="match status" value="1"/>
</dbReference>
<dbReference type="SUPFAM" id="SSF46689">
    <property type="entry name" value="Homeodomain-like"/>
    <property type="match status" value="1"/>
</dbReference>
<evidence type="ECO:0000313" key="8">
    <source>
        <dbReference type="Proteomes" id="UP000236268"/>
    </source>
</evidence>
<dbReference type="Gene3D" id="1.10.10.60">
    <property type="entry name" value="Homeodomain-like"/>
    <property type="match status" value="1"/>
</dbReference>
<dbReference type="InterPro" id="IPR023772">
    <property type="entry name" value="DNA-bd_HTH_TetR-type_CS"/>
</dbReference>
<dbReference type="InterPro" id="IPR039536">
    <property type="entry name" value="TetR_C_Proteobacteria"/>
</dbReference>
<evidence type="ECO:0000256" key="5">
    <source>
        <dbReference type="SAM" id="MobiDB-lite"/>
    </source>
</evidence>
<evidence type="ECO:0000256" key="3">
    <source>
        <dbReference type="ARBA" id="ARBA00023163"/>
    </source>
</evidence>
<dbReference type="GO" id="GO:0003700">
    <property type="term" value="F:DNA-binding transcription factor activity"/>
    <property type="evidence" value="ECO:0007669"/>
    <property type="project" value="TreeGrafter"/>
</dbReference>
<dbReference type="PANTHER" id="PTHR30055:SF146">
    <property type="entry name" value="HTH-TYPE TRANSCRIPTIONAL DUAL REGULATOR CECR"/>
    <property type="match status" value="1"/>
</dbReference>
<dbReference type="InterPro" id="IPR001647">
    <property type="entry name" value="HTH_TetR"/>
</dbReference>
<proteinExistence type="predicted"/>
<keyword evidence="1" id="KW-0805">Transcription regulation</keyword>
<dbReference type="PROSITE" id="PS50977">
    <property type="entry name" value="HTH_TETR_2"/>
    <property type="match status" value="1"/>
</dbReference>
<dbReference type="Pfam" id="PF14246">
    <property type="entry name" value="TetR_C_7"/>
    <property type="match status" value="1"/>
</dbReference>
<dbReference type="FunFam" id="1.10.10.60:FF:000141">
    <property type="entry name" value="TetR family transcriptional regulator"/>
    <property type="match status" value="1"/>
</dbReference>
<gene>
    <name evidence="7" type="ORF">C1S70_09180</name>
</gene>
<comment type="caution">
    <text evidence="7">The sequence shown here is derived from an EMBL/GenBank/DDBJ whole genome shotgun (WGS) entry which is preliminary data.</text>
</comment>
<keyword evidence="7" id="KW-0614">Plasmid</keyword>
<name>A0A2K1G3H8_9PROT</name>